<evidence type="ECO:0000259" key="1">
    <source>
        <dbReference type="Pfam" id="PF12867"/>
    </source>
</evidence>
<keyword evidence="3" id="KW-1185">Reference proteome</keyword>
<name>A0AA41QZI2_9MICO</name>
<proteinExistence type="predicted"/>
<dbReference type="SUPFAM" id="SSF109854">
    <property type="entry name" value="DinB/YfiT-like putative metalloenzymes"/>
    <property type="match status" value="1"/>
</dbReference>
<protein>
    <submittedName>
        <fullName evidence="2">DinB family protein</fullName>
    </submittedName>
</protein>
<dbReference type="Proteomes" id="UP001165341">
    <property type="component" value="Unassembled WGS sequence"/>
</dbReference>
<dbReference type="EMBL" id="JALGAR010000004">
    <property type="protein sequence ID" value="MCI4659278.1"/>
    <property type="molecule type" value="Genomic_DNA"/>
</dbReference>
<organism evidence="2 3">
    <name type="scientific">Cryobacterium zhongshanensis</name>
    <dbReference type="NCBI Taxonomy" id="2928153"/>
    <lineage>
        <taxon>Bacteria</taxon>
        <taxon>Bacillati</taxon>
        <taxon>Actinomycetota</taxon>
        <taxon>Actinomycetes</taxon>
        <taxon>Micrococcales</taxon>
        <taxon>Microbacteriaceae</taxon>
        <taxon>Cryobacterium</taxon>
    </lineage>
</organism>
<evidence type="ECO:0000313" key="3">
    <source>
        <dbReference type="Proteomes" id="UP001165341"/>
    </source>
</evidence>
<reference evidence="2" key="1">
    <citation type="submission" date="2022-03" db="EMBL/GenBank/DDBJ databases">
        <title>Cryobacterium sp. nov. strain ZS14-85, isolated from Antarctic soil.</title>
        <authorList>
            <person name="Li J."/>
            <person name="Niu G."/>
        </authorList>
    </citation>
    <scope>NUCLEOTIDE SEQUENCE</scope>
    <source>
        <strain evidence="2">ZS14-85</strain>
    </source>
</reference>
<dbReference type="RefSeq" id="WP_243012829.1">
    <property type="nucleotide sequence ID" value="NZ_JALGAR010000004.1"/>
</dbReference>
<sequence length="177" mass="19884">MNIPPDTKDWTWVLERPCPECGFVAADVVFAEIPRLIRENAAAWRPVLERADVAVRPDERTWSALEYAAHVRDVFRIFTVRLALMRTEDDPLFPNWDQDATAVAERYGEQAPDRVAVELAEAAEAAAVAFAAVPVADLGRVGRRSDGARFTVTTMGQYFVHDPVHHLHDVTEVSEHH</sequence>
<dbReference type="AlphaFoldDB" id="A0AA41QZI2"/>
<accession>A0AA41QZI2</accession>
<dbReference type="Gene3D" id="1.20.120.450">
    <property type="entry name" value="dinb family like domain"/>
    <property type="match status" value="1"/>
</dbReference>
<dbReference type="InterPro" id="IPR024775">
    <property type="entry name" value="DinB-like"/>
</dbReference>
<comment type="caution">
    <text evidence="2">The sequence shown here is derived from an EMBL/GenBank/DDBJ whole genome shotgun (WGS) entry which is preliminary data.</text>
</comment>
<dbReference type="Pfam" id="PF12867">
    <property type="entry name" value="DinB_2"/>
    <property type="match status" value="1"/>
</dbReference>
<evidence type="ECO:0000313" key="2">
    <source>
        <dbReference type="EMBL" id="MCI4659278.1"/>
    </source>
</evidence>
<feature type="domain" description="DinB-like" evidence="1">
    <location>
        <begin position="50"/>
        <end position="168"/>
    </location>
</feature>
<gene>
    <name evidence="2" type="ORF">MQH31_15835</name>
</gene>
<dbReference type="InterPro" id="IPR034660">
    <property type="entry name" value="DinB/YfiT-like"/>
</dbReference>